<dbReference type="Gene3D" id="2.60.120.200">
    <property type="match status" value="2"/>
</dbReference>
<gene>
    <name evidence="8" type="ORF">MDA_GLEAN10015983</name>
</gene>
<dbReference type="AlphaFoldDB" id="L5M3Z3"/>
<dbReference type="InterPro" id="IPR051560">
    <property type="entry name" value="MAM_domain-containing"/>
</dbReference>
<organism evidence="8 9">
    <name type="scientific">Myotis davidii</name>
    <name type="common">David's myotis</name>
    <dbReference type="NCBI Taxonomy" id="225400"/>
    <lineage>
        <taxon>Eukaryota</taxon>
        <taxon>Metazoa</taxon>
        <taxon>Chordata</taxon>
        <taxon>Craniata</taxon>
        <taxon>Vertebrata</taxon>
        <taxon>Euteleostomi</taxon>
        <taxon>Mammalia</taxon>
        <taxon>Eutheria</taxon>
        <taxon>Laurasiatheria</taxon>
        <taxon>Chiroptera</taxon>
        <taxon>Yangochiroptera</taxon>
        <taxon>Vespertilionidae</taxon>
        <taxon>Myotis</taxon>
    </lineage>
</organism>
<dbReference type="Pfam" id="PF00057">
    <property type="entry name" value="Ldl_recept_a"/>
    <property type="match status" value="1"/>
</dbReference>
<feature type="domain" description="MAM" evidence="7">
    <location>
        <begin position="86"/>
        <end position="249"/>
    </location>
</feature>
<keyword evidence="2" id="KW-0677">Repeat</keyword>
<dbReference type="InterPro" id="IPR002172">
    <property type="entry name" value="LDrepeatLR_classA_rpt"/>
</dbReference>
<evidence type="ECO:0000313" key="8">
    <source>
        <dbReference type="EMBL" id="ELK33096.1"/>
    </source>
</evidence>
<keyword evidence="3 5" id="KW-1015">Disulfide bond</keyword>
<comment type="caution">
    <text evidence="5">Lacks conserved residue(s) required for the propagation of feature annotation.</text>
</comment>
<dbReference type="FunFam" id="4.10.400.10:FF:000129">
    <property type="entry name" value="Complement factor I"/>
    <property type="match status" value="1"/>
</dbReference>
<dbReference type="InterPro" id="IPR036055">
    <property type="entry name" value="LDL_receptor-like_sf"/>
</dbReference>
<evidence type="ECO:0000256" key="4">
    <source>
        <dbReference type="ARBA" id="ARBA00023180"/>
    </source>
</evidence>
<sequence length="361" mass="40430">MLAFPKNGASCVPWIFCVFLSPLVQQGAEAFQCGNGVSVPPDTVCDFTDHCGDMSDEQQFCEDMKAATEEALSVHSENPLDSSNYERCDFEDGLCNMTQDQSLQLGWTKRNGMTRLSPPFYDHNGVVSAHFLSLVSKEDSPSNLRSRVFLPMNNLHACQVTFYYFSSNMSGKLTAGLQTTCGGPIQPLWQNIAGPQNQWERKAIRIQCSQKFQVVFQGQLISTHEQDEVIAIDDISFNSGCLPANVCQPCGFEFDTCGWASEAPAGHISWLRTNARRVPAFESPPQQDQSSDDEGYYMWLGASHASTLDHLDSRAYLNSSVCHCLGKSCHLQFYYAMENSVLRVSLYNNKVRRNLYLFQNH</sequence>
<dbReference type="SMART" id="SM00137">
    <property type="entry name" value="MAM"/>
    <property type="match status" value="1"/>
</dbReference>
<accession>L5M3Z3</accession>
<reference evidence="9" key="1">
    <citation type="journal article" date="2013" name="Science">
        <title>Comparative analysis of bat genomes provides insight into the evolution of flight and immunity.</title>
        <authorList>
            <person name="Zhang G."/>
            <person name="Cowled C."/>
            <person name="Shi Z."/>
            <person name="Huang Z."/>
            <person name="Bishop-Lilly K.A."/>
            <person name="Fang X."/>
            <person name="Wynne J.W."/>
            <person name="Xiong Z."/>
            <person name="Baker M.L."/>
            <person name="Zhao W."/>
            <person name="Tachedjian M."/>
            <person name="Zhu Y."/>
            <person name="Zhou P."/>
            <person name="Jiang X."/>
            <person name="Ng J."/>
            <person name="Yang L."/>
            <person name="Wu L."/>
            <person name="Xiao J."/>
            <person name="Feng Y."/>
            <person name="Chen Y."/>
            <person name="Sun X."/>
            <person name="Zhang Y."/>
            <person name="Marsh G.A."/>
            <person name="Crameri G."/>
            <person name="Broder C.C."/>
            <person name="Frey K.G."/>
            <person name="Wang L.F."/>
            <person name="Wang J."/>
        </authorList>
    </citation>
    <scope>NUCLEOTIDE SEQUENCE [LARGE SCALE GENOMIC DNA]</scope>
</reference>
<evidence type="ECO:0000256" key="5">
    <source>
        <dbReference type="PROSITE-ProRule" id="PRU00124"/>
    </source>
</evidence>
<dbReference type="PROSITE" id="PS50068">
    <property type="entry name" value="LDLRA_2"/>
    <property type="match status" value="1"/>
</dbReference>
<dbReference type="EMBL" id="KB104672">
    <property type="protein sequence ID" value="ELK33096.1"/>
    <property type="molecule type" value="Genomic_DNA"/>
</dbReference>
<evidence type="ECO:0000259" key="7">
    <source>
        <dbReference type="PROSITE" id="PS50060"/>
    </source>
</evidence>
<keyword evidence="9" id="KW-1185">Reference proteome</keyword>
<dbReference type="InterPro" id="IPR013320">
    <property type="entry name" value="ConA-like_dom_sf"/>
</dbReference>
<dbReference type="Gene3D" id="4.10.400.10">
    <property type="entry name" value="Low-density Lipoprotein Receptor"/>
    <property type="match status" value="1"/>
</dbReference>
<dbReference type="SUPFAM" id="SSF49899">
    <property type="entry name" value="Concanavalin A-like lectins/glucanases"/>
    <property type="match status" value="2"/>
</dbReference>
<dbReference type="CDD" id="cd00112">
    <property type="entry name" value="LDLa"/>
    <property type="match status" value="1"/>
</dbReference>
<evidence type="ECO:0000313" key="9">
    <source>
        <dbReference type="Proteomes" id="UP000010556"/>
    </source>
</evidence>
<protein>
    <recommendedName>
        <fullName evidence="7">MAM domain-containing protein</fullName>
    </recommendedName>
</protein>
<dbReference type="SUPFAM" id="SSF57424">
    <property type="entry name" value="LDL receptor-like module"/>
    <property type="match status" value="1"/>
</dbReference>
<name>L5M3Z3_MYODS</name>
<dbReference type="Proteomes" id="UP000010556">
    <property type="component" value="Unassembled WGS sequence"/>
</dbReference>
<keyword evidence="1 6" id="KW-0732">Signal</keyword>
<feature type="signal peptide" evidence="6">
    <location>
        <begin position="1"/>
        <end position="30"/>
    </location>
</feature>
<dbReference type="GO" id="GO:0016020">
    <property type="term" value="C:membrane"/>
    <property type="evidence" value="ECO:0007669"/>
    <property type="project" value="InterPro"/>
</dbReference>
<dbReference type="Pfam" id="PF00629">
    <property type="entry name" value="MAM"/>
    <property type="match status" value="2"/>
</dbReference>
<dbReference type="CDD" id="cd06263">
    <property type="entry name" value="MAM"/>
    <property type="match status" value="1"/>
</dbReference>
<dbReference type="PANTHER" id="PTHR23282">
    <property type="entry name" value="APICAL ENDOSOMAL GLYCOPROTEIN PRECURSOR"/>
    <property type="match status" value="1"/>
</dbReference>
<feature type="chain" id="PRO_5003970878" description="MAM domain-containing protein" evidence="6">
    <location>
        <begin position="31"/>
        <end position="361"/>
    </location>
</feature>
<feature type="disulfide bond" evidence="5">
    <location>
        <begin position="33"/>
        <end position="51"/>
    </location>
</feature>
<evidence type="ECO:0000256" key="3">
    <source>
        <dbReference type="ARBA" id="ARBA00023157"/>
    </source>
</evidence>
<keyword evidence="4" id="KW-0325">Glycoprotein</keyword>
<evidence type="ECO:0000256" key="2">
    <source>
        <dbReference type="ARBA" id="ARBA00022737"/>
    </source>
</evidence>
<evidence type="ECO:0000256" key="1">
    <source>
        <dbReference type="ARBA" id="ARBA00022729"/>
    </source>
</evidence>
<dbReference type="InterPro" id="IPR000998">
    <property type="entry name" value="MAM_dom"/>
</dbReference>
<proteinExistence type="predicted"/>
<dbReference type="PANTHER" id="PTHR23282:SF101">
    <property type="entry name" value="MAM DOMAIN-CONTAINING PROTEIN"/>
    <property type="match status" value="1"/>
</dbReference>
<dbReference type="SMART" id="SM00192">
    <property type="entry name" value="LDLa"/>
    <property type="match status" value="1"/>
</dbReference>
<feature type="domain" description="MAM" evidence="7">
    <location>
        <begin position="248"/>
        <end position="335"/>
    </location>
</feature>
<evidence type="ECO:0000256" key="6">
    <source>
        <dbReference type="SAM" id="SignalP"/>
    </source>
</evidence>
<dbReference type="PROSITE" id="PS50060">
    <property type="entry name" value="MAM_2"/>
    <property type="match status" value="2"/>
</dbReference>